<accession>A0A9P3FK13</accession>
<dbReference type="AlphaFoldDB" id="A0A9P3FK13"/>
<comment type="caution">
    <text evidence="1">The sequence shown here is derived from an EMBL/GenBank/DDBJ whole genome shotgun (WGS) entry which is preliminary data.</text>
</comment>
<proteinExistence type="predicted"/>
<dbReference type="OrthoDB" id="422736at2759"/>
<evidence type="ECO:0000313" key="2">
    <source>
        <dbReference type="Proteomes" id="UP000825890"/>
    </source>
</evidence>
<sequence>MLQRKRRVATALLLTLCILGVYFWSRAKAVRTNSQWLTGAHDYGYHGEQVEGDGKLRHLLIPATEVSNETCKLLASAVILDYPGPVILGLPEKRTLAGISAGRARQLEERIFKLVVVLEYLESLPRSADQDLALMLDAFDVWLLLPPQLVELRYRRVLQESNARLAARGILGLDSGGRAVRSSIVFGADQSCYPDETRPYCSCVPDSPLRDPNSDTPTKEGSAAHAKWANTGVYMGPVDNLRALLRSGLKLSESGYRPDYEWRFEDQGTTQDVWAEQERARTRLAGGNATLKVPDVQHVSEFLQSTGDSVEHGITIDYEGQVTQQAWSSMHSILWTTYDSIRDKLRDPLDDFKDLPQPFGGDTGQTWGGTKIGANLATKHAFPIFHMTAHKGLRWQLWPKMWFHKHGKTVLGQKSAKVVLWSRDGTKTERKSWEDICFQYKLFPDHS</sequence>
<name>A0A9P3FK13_9PEZI</name>
<dbReference type="RefSeq" id="XP_044660267.1">
    <property type="nucleotide sequence ID" value="XM_044804332.1"/>
</dbReference>
<evidence type="ECO:0000313" key="1">
    <source>
        <dbReference type="EMBL" id="GIZ45780.1"/>
    </source>
</evidence>
<gene>
    <name evidence="1" type="ORF">CKM354_000893300</name>
</gene>
<protein>
    <submittedName>
        <fullName evidence="1">Uncharacterized protein</fullName>
    </submittedName>
</protein>
<reference evidence="1 2" key="1">
    <citation type="submission" date="2021-01" db="EMBL/GenBank/DDBJ databases">
        <title>Cercospora kikuchii MAFF 305040 whole genome shotgun sequence.</title>
        <authorList>
            <person name="Kashiwa T."/>
            <person name="Suzuki T."/>
        </authorList>
    </citation>
    <scope>NUCLEOTIDE SEQUENCE [LARGE SCALE GENOMIC DNA]</scope>
    <source>
        <strain evidence="1 2">MAFF 305040</strain>
    </source>
</reference>
<organism evidence="1 2">
    <name type="scientific">Cercospora kikuchii</name>
    <dbReference type="NCBI Taxonomy" id="84275"/>
    <lineage>
        <taxon>Eukaryota</taxon>
        <taxon>Fungi</taxon>
        <taxon>Dikarya</taxon>
        <taxon>Ascomycota</taxon>
        <taxon>Pezizomycotina</taxon>
        <taxon>Dothideomycetes</taxon>
        <taxon>Dothideomycetidae</taxon>
        <taxon>Mycosphaerellales</taxon>
        <taxon>Mycosphaerellaceae</taxon>
        <taxon>Cercospora</taxon>
    </lineage>
</organism>
<dbReference type="GeneID" id="68294508"/>
<dbReference type="EMBL" id="BOLY01000005">
    <property type="protein sequence ID" value="GIZ45780.1"/>
    <property type="molecule type" value="Genomic_DNA"/>
</dbReference>
<keyword evidence="2" id="KW-1185">Reference proteome</keyword>
<dbReference type="Proteomes" id="UP000825890">
    <property type="component" value="Unassembled WGS sequence"/>
</dbReference>
<dbReference type="PANTHER" id="PTHR36587">
    <property type="entry name" value="EXPRESSION SITE-ASSOCIATED GENE 3 (ESAG3)-LIKE PROTEIN"/>
    <property type="match status" value="1"/>
</dbReference>
<dbReference type="PANTHER" id="PTHR36587:SF2">
    <property type="entry name" value="EXPRESSION SITE-ASSOCIATED GENE 3 (ESAG3)-LIKE PROTEIN"/>
    <property type="match status" value="1"/>
</dbReference>
<dbReference type="CDD" id="cd22997">
    <property type="entry name" value="GT_LH"/>
    <property type="match status" value="1"/>
</dbReference>